<gene>
    <name evidence="1" type="ORF">C9I57_30320</name>
</gene>
<dbReference type="RefSeq" id="WP_107154225.1">
    <property type="nucleotide sequence ID" value="NZ_PYUC01000025.1"/>
</dbReference>
<protein>
    <submittedName>
        <fullName evidence="1">Uncharacterized protein</fullName>
    </submittedName>
</protein>
<accession>A0A2T3XKT3</accession>
<dbReference type="SUPFAM" id="SSF69652">
    <property type="entry name" value="DNA-binding C-terminal domain of the transcription factor MotA"/>
    <property type="match status" value="1"/>
</dbReference>
<organism evidence="1 2">
    <name type="scientific">Trinickia symbiotica</name>
    <dbReference type="NCBI Taxonomy" id="863227"/>
    <lineage>
        <taxon>Bacteria</taxon>
        <taxon>Pseudomonadati</taxon>
        <taxon>Pseudomonadota</taxon>
        <taxon>Betaproteobacteria</taxon>
        <taxon>Burkholderiales</taxon>
        <taxon>Burkholderiaceae</taxon>
        <taxon>Trinickia</taxon>
    </lineage>
</organism>
<evidence type="ECO:0000313" key="2">
    <source>
        <dbReference type="Proteomes" id="UP000240638"/>
    </source>
</evidence>
<dbReference type="EMBL" id="PYUC01000025">
    <property type="protein sequence ID" value="PTB17039.1"/>
    <property type="molecule type" value="Genomic_DNA"/>
</dbReference>
<dbReference type="AlphaFoldDB" id="A0A2T3XKT3"/>
<dbReference type="Proteomes" id="UP000240638">
    <property type="component" value="Unassembled WGS sequence"/>
</dbReference>
<name>A0A2T3XKT3_9BURK</name>
<proteinExistence type="predicted"/>
<dbReference type="InterPro" id="IPR036474">
    <property type="entry name" value="MotA_Tscrpt_reg_C_sf"/>
</dbReference>
<evidence type="ECO:0000313" key="1">
    <source>
        <dbReference type="EMBL" id="PTB17039.1"/>
    </source>
</evidence>
<sequence>MGLTKRELALVAETHRNDYDVWVRKTESGFWKMEVHIGGKHRVYDIDTTRGETKGWRQLHDAIAFAQENCPNARAFFVEIGDWVLARQ</sequence>
<reference evidence="1 2" key="1">
    <citation type="submission" date="2018-03" db="EMBL/GenBank/DDBJ databases">
        <title>Whole genome analyses suggest that Burkholderia sensu lato contains two further novel genera in the rhizoxinica-symbiotica group Mycetohabitans gen. nov., and Trinickia gen. nov.: implications for the evolution of diazotrophy and nodulation in the Burkholderiaceae.</title>
        <authorList>
            <person name="Estrada De Los Santos P."/>
            <person name="Palmer M."/>
            <person name="Chavez-Ramirez B."/>
            <person name="Steenkamp E.T."/>
            <person name="Hirsch A.M."/>
            <person name="Manyaka P."/>
            <person name="Maluk M."/>
            <person name="Lafos M."/>
            <person name="Crook M."/>
            <person name="Gross E."/>
            <person name="Simon M.F."/>
            <person name="Bueno Dos Reis Junior F."/>
            <person name="Poole P.S."/>
            <person name="Venter S.N."/>
            <person name="James E.K."/>
        </authorList>
    </citation>
    <scope>NUCLEOTIDE SEQUENCE [LARGE SCALE GENOMIC DNA]</scope>
    <source>
        <strain evidence="1 2">JPY-366</strain>
    </source>
</reference>
<comment type="caution">
    <text evidence="1">The sequence shown here is derived from an EMBL/GenBank/DDBJ whole genome shotgun (WGS) entry which is preliminary data.</text>
</comment>